<sequence>MRIMGLDYGDKTVGVAISDELLLTAQPVETIQRERPAKLRKTFARIEELIGTYEVDRIVLGLPKRMDNQEGERCERTREFGDQLAKRTGIEIIYQDERLTTKEADAVLNEGGVRKENRKEYIDKLAASLILQGYLDILAK</sequence>
<dbReference type="InterPro" id="IPR012337">
    <property type="entry name" value="RNaseH-like_sf"/>
</dbReference>
<dbReference type="SMART" id="SM00732">
    <property type="entry name" value="YqgFc"/>
    <property type="match status" value="1"/>
</dbReference>
<feature type="domain" description="YqgF/RNase H-like" evidence="6">
    <location>
        <begin position="1"/>
        <end position="104"/>
    </location>
</feature>
<evidence type="ECO:0000259" key="6">
    <source>
        <dbReference type="SMART" id="SM00732"/>
    </source>
</evidence>
<evidence type="ECO:0000256" key="1">
    <source>
        <dbReference type="ARBA" id="ARBA00022490"/>
    </source>
</evidence>
<dbReference type="InterPro" id="IPR005227">
    <property type="entry name" value="YqgF"/>
</dbReference>
<dbReference type="Pfam" id="PF03652">
    <property type="entry name" value="RuvX"/>
    <property type="match status" value="1"/>
</dbReference>
<dbReference type="InterPro" id="IPR006641">
    <property type="entry name" value="YqgF/RNaseH-like_dom"/>
</dbReference>
<keyword evidence="3 5" id="KW-0540">Nuclease</keyword>
<comment type="subcellular location">
    <subcellularLocation>
        <location evidence="5">Cytoplasm</location>
    </subcellularLocation>
</comment>
<dbReference type="RefSeq" id="WP_022463474.1">
    <property type="nucleotide sequence ID" value="NZ_JACRSX010000001.1"/>
</dbReference>
<comment type="caution">
    <text evidence="7">The sequence shown here is derived from an EMBL/GenBank/DDBJ whole genome shotgun (WGS) entry which is preliminary data.</text>
</comment>
<keyword evidence="2 5" id="KW-0690">Ribosome biogenesis</keyword>
<dbReference type="NCBIfam" id="TIGR00250">
    <property type="entry name" value="RNAse_H_YqgF"/>
    <property type="match status" value="1"/>
</dbReference>
<keyword evidence="4 5" id="KW-0378">Hydrolase</keyword>
<evidence type="ECO:0000313" key="8">
    <source>
        <dbReference type="Proteomes" id="UP000606193"/>
    </source>
</evidence>
<dbReference type="InterPro" id="IPR037027">
    <property type="entry name" value="YqgF/RNaseH-like_dom_sf"/>
</dbReference>
<dbReference type="EMBL" id="JACRSX010000001">
    <property type="protein sequence ID" value="MBC8561284.1"/>
    <property type="molecule type" value="Genomic_DNA"/>
</dbReference>
<keyword evidence="8" id="KW-1185">Reference proteome</keyword>
<dbReference type="EC" id="3.1.-.-" evidence="5"/>
<dbReference type="HAMAP" id="MF_00651">
    <property type="entry name" value="Nuclease_YqgF"/>
    <property type="match status" value="1"/>
</dbReference>
<organism evidence="7 8">
    <name type="scientific">Jutongia huaianensis</name>
    <dbReference type="NCBI Taxonomy" id="2763668"/>
    <lineage>
        <taxon>Bacteria</taxon>
        <taxon>Bacillati</taxon>
        <taxon>Bacillota</taxon>
        <taxon>Clostridia</taxon>
        <taxon>Lachnospirales</taxon>
        <taxon>Lachnospiraceae</taxon>
        <taxon>Jutongia</taxon>
    </lineage>
</organism>
<evidence type="ECO:0000313" key="7">
    <source>
        <dbReference type="EMBL" id="MBC8561284.1"/>
    </source>
</evidence>
<dbReference type="PANTHER" id="PTHR33317:SF4">
    <property type="entry name" value="POLYNUCLEOTIDYL TRANSFERASE, RIBONUCLEASE H-LIKE SUPERFAMILY PROTEIN"/>
    <property type="match status" value="1"/>
</dbReference>
<gene>
    <name evidence="7" type="primary">ruvX</name>
    <name evidence="7" type="ORF">H8704_01320</name>
</gene>
<dbReference type="Proteomes" id="UP000606193">
    <property type="component" value="Unassembled WGS sequence"/>
</dbReference>
<evidence type="ECO:0000256" key="5">
    <source>
        <dbReference type="HAMAP-Rule" id="MF_00651"/>
    </source>
</evidence>
<evidence type="ECO:0000256" key="3">
    <source>
        <dbReference type="ARBA" id="ARBA00022722"/>
    </source>
</evidence>
<dbReference type="CDD" id="cd16964">
    <property type="entry name" value="YqgF"/>
    <property type="match status" value="1"/>
</dbReference>
<protein>
    <recommendedName>
        <fullName evidence="5">Putative pre-16S rRNA nuclease</fullName>
        <ecNumber evidence="5">3.1.-.-</ecNumber>
    </recommendedName>
</protein>
<dbReference type="Gene3D" id="3.30.420.140">
    <property type="entry name" value="YqgF/RNase H-like domain"/>
    <property type="match status" value="1"/>
</dbReference>
<name>A0ABR7MY19_9FIRM</name>
<dbReference type="PANTHER" id="PTHR33317">
    <property type="entry name" value="POLYNUCLEOTIDYL TRANSFERASE, RIBONUCLEASE H-LIKE SUPERFAMILY PROTEIN"/>
    <property type="match status" value="1"/>
</dbReference>
<reference evidence="7 8" key="1">
    <citation type="submission" date="2020-08" db="EMBL/GenBank/DDBJ databases">
        <title>Genome public.</title>
        <authorList>
            <person name="Liu C."/>
            <person name="Sun Q."/>
        </authorList>
    </citation>
    <scope>NUCLEOTIDE SEQUENCE [LARGE SCALE GENOMIC DNA]</scope>
    <source>
        <strain evidence="7 8">NSJ-37</strain>
    </source>
</reference>
<proteinExistence type="inferred from homology"/>
<comment type="function">
    <text evidence="5">Could be a nuclease involved in processing of the 5'-end of pre-16S rRNA.</text>
</comment>
<accession>A0ABR7MY19</accession>
<evidence type="ECO:0000256" key="4">
    <source>
        <dbReference type="ARBA" id="ARBA00022801"/>
    </source>
</evidence>
<evidence type="ECO:0000256" key="2">
    <source>
        <dbReference type="ARBA" id="ARBA00022517"/>
    </source>
</evidence>
<comment type="similarity">
    <text evidence="5">Belongs to the YqgF HJR family.</text>
</comment>
<keyword evidence="1 5" id="KW-0963">Cytoplasm</keyword>
<dbReference type="SUPFAM" id="SSF53098">
    <property type="entry name" value="Ribonuclease H-like"/>
    <property type="match status" value="1"/>
</dbReference>